<dbReference type="Pfam" id="PF02878">
    <property type="entry name" value="PGM_PMM_I"/>
    <property type="match status" value="1"/>
</dbReference>
<gene>
    <name evidence="12" type="primary">manB</name>
    <name evidence="12" type="ORF">CJ199_00435</name>
</gene>
<feature type="domain" description="Alpha-D-phosphohexomutase alpha/beta/alpha" evidence="10">
    <location>
        <begin position="175"/>
        <end position="262"/>
    </location>
</feature>
<dbReference type="InterPro" id="IPR005845">
    <property type="entry name" value="A-D-PHexomutase_a/b/a-II"/>
</dbReference>
<dbReference type="Pfam" id="PF02880">
    <property type="entry name" value="PGM_PMM_III"/>
    <property type="match status" value="1"/>
</dbReference>
<evidence type="ECO:0000256" key="5">
    <source>
        <dbReference type="ARBA" id="ARBA00022842"/>
    </source>
</evidence>
<sequence length="467" mass="50272">MTRRAQLAHLCGAYDMRGRTHTDFSDELVTAVGYATHEVMRAQYQSSHVLIGHDMREKSAEFASLLCHGVAQAGGTPVNIGLASTDQLYFGSGVLNMPGIMVTASHNPADWNGFKVCGPQARGISRQDALGEIVTVAETAEVVVDSAPWPVDRERAAELAEQFAQRIHVLTGLADASRPLTVVADAGNGMAGNFLDRVFDCDAVTLVGLFTDLDGTFPNHQANPLDPSTLRDAQEAVRAHGADIGLVFDGDADRCFVIDERGEPTSASAIGALVATREIQRARNLGEDNPAVIHNALTTRAVPQAIAKAGGRSIRTPVGHSGIKQRMRKENAVFAVEHSAHFYFRDFFCADSGILAACHVIAALRETGRPLSHLLEPFSAGALSGEINSEVGCPDQVLERVEAECQAGTFGEGHIDHLDGVTFTAKDFWFNVRKSNTEPLVRFNAESLDPVATRDLTERVLRIIRAA</sequence>
<evidence type="ECO:0000313" key="13">
    <source>
        <dbReference type="Proteomes" id="UP000235598"/>
    </source>
</evidence>
<dbReference type="PANTHER" id="PTHR43771">
    <property type="entry name" value="PHOSPHOMANNOMUTASE"/>
    <property type="match status" value="1"/>
</dbReference>
<name>A0A2N6VP35_9MICO</name>
<dbReference type="InterPro" id="IPR016066">
    <property type="entry name" value="A-D-PHexomutase_CS"/>
</dbReference>
<dbReference type="SUPFAM" id="SSF53738">
    <property type="entry name" value="Phosphoglucomutase, first 3 domains"/>
    <property type="match status" value="3"/>
</dbReference>
<dbReference type="OrthoDB" id="9803322at2"/>
<dbReference type="SUPFAM" id="SSF55957">
    <property type="entry name" value="Phosphoglucomutase, C-terminal domain"/>
    <property type="match status" value="1"/>
</dbReference>
<evidence type="ECO:0000256" key="3">
    <source>
        <dbReference type="ARBA" id="ARBA00022553"/>
    </source>
</evidence>
<dbReference type="GO" id="GO:0000287">
    <property type="term" value="F:magnesium ion binding"/>
    <property type="evidence" value="ECO:0007669"/>
    <property type="project" value="InterPro"/>
</dbReference>
<dbReference type="CDD" id="cd03089">
    <property type="entry name" value="PMM_PGM"/>
    <property type="match status" value="1"/>
</dbReference>
<evidence type="ECO:0000313" key="12">
    <source>
        <dbReference type="EMBL" id="PMD05915.1"/>
    </source>
</evidence>
<dbReference type="InterPro" id="IPR036900">
    <property type="entry name" value="A-D-PHexomutase_C_sf"/>
</dbReference>
<dbReference type="Proteomes" id="UP000235598">
    <property type="component" value="Unassembled WGS sequence"/>
</dbReference>
<dbReference type="RefSeq" id="WP_102237575.1">
    <property type="nucleotide sequence ID" value="NZ_PNHK01000001.1"/>
</dbReference>
<keyword evidence="4 7" id="KW-0479">Metal-binding</keyword>
<proteinExistence type="inferred from homology"/>
<dbReference type="Gene3D" id="3.30.310.50">
    <property type="entry name" value="Alpha-D-phosphohexomutase, C-terminal domain"/>
    <property type="match status" value="1"/>
</dbReference>
<evidence type="ECO:0000256" key="6">
    <source>
        <dbReference type="ARBA" id="ARBA00023235"/>
    </source>
</evidence>
<protein>
    <submittedName>
        <fullName evidence="12">Phosphomannomutase/phosphoglucomutase</fullName>
    </submittedName>
</protein>
<comment type="cofactor">
    <cofactor evidence="1">
        <name>Mg(2+)</name>
        <dbReference type="ChEBI" id="CHEBI:18420"/>
    </cofactor>
</comment>
<evidence type="ECO:0000256" key="7">
    <source>
        <dbReference type="RuleBase" id="RU004326"/>
    </source>
</evidence>
<evidence type="ECO:0000256" key="1">
    <source>
        <dbReference type="ARBA" id="ARBA00001946"/>
    </source>
</evidence>
<dbReference type="PRINTS" id="PR00509">
    <property type="entry name" value="PGMPMM"/>
</dbReference>
<feature type="domain" description="Alpha-D-phosphohexomutase alpha/beta/alpha" evidence="11">
    <location>
        <begin position="270"/>
        <end position="376"/>
    </location>
</feature>
<dbReference type="EMBL" id="PNHK01000001">
    <property type="protein sequence ID" value="PMD05915.1"/>
    <property type="molecule type" value="Genomic_DNA"/>
</dbReference>
<dbReference type="GO" id="GO:0016868">
    <property type="term" value="F:intramolecular phosphotransferase activity"/>
    <property type="evidence" value="ECO:0007669"/>
    <property type="project" value="InterPro"/>
</dbReference>
<evidence type="ECO:0000256" key="2">
    <source>
        <dbReference type="ARBA" id="ARBA00010231"/>
    </source>
</evidence>
<dbReference type="InterPro" id="IPR005841">
    <property type="entry name" value="Alpha-D-phosphohexomutase_SF"/>
</dbReference>
<evidence type="ECO:0000259" key="11">
    <source>
        <dbReference type="Pfam" id="PF02880"/>
    </source>
</evidence>
<dbReference type="AlphaFoldDB" id="A0A2N6VP35"/>
<comment type="similarity">
    <text evidence="2 7">Belongs to the phosphohexose mutase family.</text>
</comment>
<comment type="caution">
    <text evidence="12">The sequence shown here is derived from an EMBL/GenBank/DDBJ whole genome shotgun (WGS) entry which is preliminary data.</text>
</comment>
<reference evidence="12 13" key="1">
    <citation type="submission" date="2017-09" db="EMBL/GenBank/DDBJ databases">
        <title>Bacterial strain isolated from the female urinary microbiota.</title>
        <authorList>
            <person name="Thomas-White K."/>
            <person name="Kumar N."/>
            <person name="Forster S."/>
            <person name="Putonti C."/>
            <person name="Lawley T."/>
            <person name="Wolfe A.J."/>
        </authorList>
    </citation>
    <scope>NUCLEOTIDE SEQUENCE [LARGE SCALE GENOMIC DNA]</scope>
    <source>
        <strain evidence="12 13">UMB1301</strain>
    </source>
</reference>
<organism evidence="12 13">
    <name type="scientific">Brevibacterium paucivorans</name>
    <dbReference type="NCBI Taxonomy" id="170994"/>
    <lineage>
        <taxon>Bacteria</taxon>
        <taxon>Bacillati</taxon>
        <taxon>Actinomycetota</taxon>
        <taxon>Actinomycetes</taxon>
        <taxon>Micrococcales</taxon>
        <taxon>Brevibacteriaceae</taxon>
        <taxon>Brevibacterium</taxon>
    </lineage>
</organism>
<dbReference type="Pfam" id="PF02879">
    <property type="entry name" value="PGM_PMM_II"/>
    <property type="match status" value="1"/>
</dbReference>
<feature type="domain" description="Alpha-D-phosphohexomutase C-terminal" evidence="8">
    <location>
        <begin position="407"/>
        <end position="461"/>
    </location>
</feature>
<dbReference type="PANTHER" id="PTHR43771:SF1">
    <property type="entry name" value="PHOSPHOMANNOMUTASE"/>
    <property type="match status" value="1"/>
</dbReference>
<keyword evidence="3" id="KW-0597">Phosphoprotein</keyword>
<evidence type="ECO:0000259" key="10">
    <source>
        <dbReference type="Pfam" id="PF02879"/>
    </source>
</evidence>
<accession>A0A2N6VP35</accession>
<evidence type="ECO:0000259" key="9">
    <source>
        <dbReference type="Pfam" id="PF02878"/>
    </source>
</evidence>
<dbReference type="InterPro" id="IPR005846">
    <property type="entry name" value="A-D-PHexomutase_a/b/a-III"/>
</dbReference>
<dbReference type="Pfam" id="PF00408">
    <property type="entry name" value="PGM_PMM_IV"/>
    <property type="match status" value="1"/>
</dbReference>
<evidence type="ECO:0000256" key="4">
    <source>
        <dbReference type="ARBA" id="ARBA00022723"/>
    </source>
</evidence>
<dbReference type="InterPro" id="IPR005844">
    <property type="entry name" value="A-D-PHexomutase_a/b/a-I"/>
</dbReference>
<evidence type="ECO:0000259" key="8">
    <source>
        <dbReference type="Pfam" id="PF00408"/>
    </source>
</evidence>
<keyword evidence="5 7" id="KW-0460">Magnesium</keyword>
<dbReference type="GO" id="GO:0005975">
    <property type="term" value="P:carbohydrate metabolic process"/>
    <property type="evidence" value="ECO:0007669"/>
    <property type="project" value="InterPro"/>
</dbReference>
<keyword evidence="6" id="KW-0413">Isomerase</keyword>
<dbReference type="PROSITE" id="PS00710">
    <property type="entry name" value="PGM_PMM"/>
    <property type="match status" value="1"/>
</dbReference>
<feature type="domain" description="Alpha-D-phosphohexomutase alpha/beta/alpha" evidence="9">
    <location>
        <begin position="10"/>
        <end position="128"/>
    </location>
</feature>
<dbReference type="Gene3D" id="3.40.120.10">
    <property type="entry name" value="Alpha-D-Glucose-1,6-Bisphosphate, subunit A, domain 3"/>
    <property type="match status" value="3"/>
</dbReference>
<dbReference type="InterPro" id="IPR005843">
    <property type="entry name" value="A-D-PHexomutase_C"/>
</dbReference>
<dbReference type="InterPro" id="IPR016055">
    <property type="entry name" value="A-D-PHexomutase_a/b/a-I/II/III"/>
</dbReference>